<accession>A0ABS4NLB1</accession>
<dbReference type="InterPro" id="IPR019615">
    <property type="entry name" value="DUF2487"/>
</dbReference>
<dbReference type="RefSeq" id="WP_209869960.1">
    <property type="nucleotide sequence ID" value="NZ_JAGGLV010000002.1"/>
</dbReference>
<organism evidence="1 2">
    <name type="scientific">Paenibacillus silagei</name>
    <dbReference type="NCBI Taxonomy" id="1670801"/>
    <lineage>
        <taxon>Bacteria</taxon>
        <taxon>Bacillati</taxon>
        <taxon>Bacillota</taxon>
        <taxon>Bacilli</taxon>
        <taxon>Bacillales</taxon>
        <taxon>Paenibacillaceae</taxon>
        <taxon>Paenibacillus</taxon>
    </lineage>
</organism>
<reference evidence="1 2" key="1">
    <citation type="submission" date="2021-03" db="EMBL/GenBank/DDBJ databases">
        <title>Genomic Encyclopedia of Type Strains, Phase IV (KMG-IV): sequencing the most valuable type-strain genomes for metagenomic binning, comparative biology and taxonomic classification.</title>
        <authorList>
            <person name="Goeker M."/>
        </authorList>
    </citation>
    <scope>NUCLEOTIDE SEQUENCE [LARGE SCALE GENOMIC DNA]</scope>
    <source>
        <strain evidence="1 2">DSM 101953</strain>
    </source>
</reference>
<comment type="caution">
    <text evidence="1">The sequence shown here is derived from an EMBL/GenBank/DDBJ whole genome shotgun (WGS) entry which is preliminary data.</text>
</comment>
<evidence type="ECO:0000313" key="1">
    <source>
        <dbReference type="EMBL" id="MBP2110840.1"/>
    </source>
</evidence>
<proteinExistence type="predicted"/>
<dbReference type="Proteomes" id="UP000773462">
    <property type="component" value="Unassembled WGS sequence"/>
</dbReference>
<dbReference type="EMBL" id="JAGGLV010000002">
    <property type="protein sequence ID" value="MBP2110840.1"/>
    <property type="molecule type" value="Genomic_DNA"/>
</dbReference>
<evidence type="ECO:0000313" key="2">
    <source>
        <dbReference type="Proteomes" id="UP000773462"/>
    </source>
</evidence>
<gene>
    <name evidence="1" type="ORF">J2Z70_000980</name>
</gene>
<dbReference type="Pfam" id="PF10673">
    <property type="entry name" value="DUF2487"/>
    <property type="match status" value="1"/>
</dbReference>
<keyword evidence="2" id="KW-1185">Reference proteome</keyword>
<sequence>MKFSDFDSRAWETDGQYYDTCIIPYSGLQGTETPPETVKLLERQRDFLELAEQPYKGRVVTYPAVQYAGPGMTALMNELCRKVKSSGFQYAIVMSANEGLRREEIFESDLLLCLPEIAADSRASVSVCVRSEIQALWENGK</sequence>
<name>A0ABS4NLB1_9BACL</name>
<protein>
    <recommendedName>
        <fullName evidence="3">DUF2487 family protein</fullName>
    </recommendedName>
</protein>
<evidence type="ECO:0008006" key="3">
    <source>
        <dbReference type="Google" id="ProtNLM"/>
    </source>
</evidence>